<sequence length="691" mass="72054">MILLYAVLGSSLLAIAYAVYLARYVLLKPQGTARMQEIAGFIREGANAYLKRQFKTLVPLILIIFVLLLATSPNKDIAIGRSLAFLMGAVFSASIGAFGMNIATRANVRVANAAQHSFKEALSIAFKAGSTTGMLTVGLGLLGATVIYLIYKDQATQVLIGFGFGGSLLAFFMRVGGGIYTKAADVGADLVGKVEKGIPEDDPRNAAVIADLVGDNVGDCAGMAADIFESYEVTLVAAIILGSVSFGLPGVIFPLLVRALGIFASGIGILTVKGDEKKKDGMTAIRKGFLIAAALSIIGFYALANYYSHEIRFFYATTGGLILAVVVYYITEYFTSSKHKPVLEIAKSSLTGPATTILSGLVVGYESSVYSVLAIAGAILTSVVIFYGDPQATAYGIALAGMGMLTTTGIIVSMDSFGPIADNAQGIAEMSGMDKGMDILDRLDSVGNTTKAATKGFAIGSAVVAATSLFESFVADTGILGIELTKPEVFVGVLIGASVPFLVSSMTILAVSRAAYTIVNEVRRQFKEIKGIMEGKAKPEYDKVVTICTTTAIKELVNPGIIAISFPIALGFLLREEALGGFLVGIIVTGQLLAVFMSNAGGAWDNAKKAIEGGLYGGKGSDAHKAAVVGDTVGDPLKDTSGPALNPLIKVMNLVALLVAPYIAATKSPLIGIVAVGLIVAVMYYQRKSSL</sequence>
<evidence type="ECO:0000256" key="6">
    <source>
        <dbReference type="ARBA" id="ARBA00022989"/>
    </source>
</evidence>
<evidence type="ECO:0000256" key="1">
    <source>
        <dbReference type="ARBA" id="ARBA00004127"/>
    </source>
</evidence>
<comment type="function">
    <text evidence="9">Proton pump that utilizes the energy of pyrophosphate hydrolysis as the driving force for proton movement across the membrane. Generates a proton motive force.</text>
</comment>
<feature type="transmembrane region" description="Helical" evidence="9">
    <location>
        <begin position="369"/>
        <end position="387"/>
    </location>
</feature>
<keyword evidence="9" id="KW-0375">Hydrogen ion transport</keyword>
<comment type="catalytic activity">
    <reaction evidence="9">
        <text>diphosphate + H2O + H(+)(in) = 2 phosphate + 2 H(+)(out)</text>
        <dbReference type="Rhea" id="RHEA:13973"/>
        <dbReference type="ChEBI" id="CHEBI:15377"/>
        <dbReference type="ChEBI" id="CHEBI:15378"/>
        <dbReference type="ChEBI" id="CHEBI:33019"/>
        <dbReference type="ChEBI" id="CHEBI:43474"/>
        <dbReference type="EC" id="7.1.3.1"/>
    </reaction>
</comment>
<dbReference type="Proteomes" id="UP000230340">
    <property type="component" value="Unassembled WGS sequence"/>
</dbReference>
<dbReference type="EC" id="7.1.3.1" evidence="9"/>
<feature type="transmembrane region" description="Helical" evidence="9">
    <location>
        <begin position="489"/>
        <end position="516"/>
    </location>
</feature>
<evidence type="ECO:0000256" key="5">
    <source>
        <dbReference type="ARBA" id="ARBA00022967"/>
    </source>
</evidence>
<feature type="transmembrane region" description="Helical" evidence="9">
    <location>
        <begin position="54"/>
        <end position="71"/>
    </location>
</feature>
<comment type="subunit">
    <text evidence="9">Homodimer.</text>
</comment>
<comment type="caution">
    <text evidence="10">The sequence shown here is derived from an EMBL/GenBank/DDBJ whole genome shotgun (WGS) entry which is preliminary data.</text>
</comment>
<keyword evidence="2 9" id="KW-0813">Transport</keyword>
<dbReference type="AlphaFoldDB" id="A0A2H0XED2"/>
<dbReference type="GO" id="GO:0012505">
    <property type="term" value="C:endomembrane system"/>
    <property type="evidence" value="ECO:0007669"/>
    <property type="project" value="UniProtKB-SubCell"/>
</dbReference>
<dbReference type="EMBL" id="PEYT01000010">
    <property type="protein sequence ID" value="PIS23165.1"/>
    <property type="molecule type" value="Genomic_DNA"/>
</dbReference>
<evidence type="ECO:0000256" key="4">
    <source>
        <dbReference type="ARBA" id="ARBA00022842"/>
    </source>
</evidence>
<feature type="site" description="Determinant of potassium independence" evidence="9">
    <location>
        <position position="451"/>
    </location>
</feature>
<reference evidence="11" key="1">
    <citation type="submission" date="2017-09" db="EMBL/GenBank/DDBJ databases">
        <title>Depth-based differentiation of microbial function through sediment-hosted aquifers and enrichment of novel symbionts in the deep terrestrial subsurface.</title>
        <authorList>
            <person name="Probst A.J."/>
            <person name="Ladd B."/>
            <person name="Jarett J.K."/>
            <person name="Geller-Mcgrath D.E."/>
            <person name="Sieber C.M.K."/>
            <person name="Emerson J.B."/>
            <person name="Anantharaman K."/>
            <person name="Thomas B.C."/>
            <person name="Malmstrom R."/>
            <person name="Stieglmeier M."/>
            <person name="Klingl A."/>
            <person name="Woyke T."/>
            <person name="Ryan C.M."/>
            <person name="Banfield J.F."/>
        </authorList>
    </citation>
    <scope>NUCLEOTIDE SEQUENCE [LARGE SCALE GENOMIC DNA]</scope>
</reference>
<gene>
    <name evidence="9" type="primary">hppA</name>
    <name evidence="10" type="ORF">COT49_01560</name>
</gene>
<feature type="transmembrane region" description="Helical" evidence="9">
    <location>
        <begin position="83"/>
        <end position="104"/>
    </location>
</feature>
<keyword evidence="3 9" id="KW-0812">Transmembrane</keyword>
<dbReference type="GO" id="GO:0009678">
    <property type="term" value="F:diphosphate hydrolysis-driven proton transmembrane transporter activity"/>
    <property type="evidence" value="ECO:0007669"/>
    <property type="project" value="UniProtKB-UniRule"/>
</dbReference>
<evidence type="ECO:0000256" key="2">
    <source>
        <dbReference type="ARBA" id="ARBA00022448"/>
    </source>
</evidence>
<comment type="caution">
    <text evidence="9">Lacks conserved residue(s) required for the propagation of feature annotation.</text>
</comment>
<feature type="transmembrane region" description="Helical" evidence="9">
    <location>
        <begin position="670"/>
        <end position="686"/>
    </location>
</feature>
<dbReference type="HAMAP" id="MF_01129">
    <property type="entry name" value="PPase_energized_pump"/>
    <property type="match status" value="1"/>
</dbReference>
<evidence type="ECO:0000256" key="8">
    <source>
        <dbReference type="ARBA" id="ARBA00023136"/>
    </source>
</evidence>
<keyword evidence="5 9" id="KW-1278">Translocase</keyword>
<feature type="transmembrane region" description="Helical" evidence="9">
    <location>
        <begin position="124"/>
        <end position="151"/>
    </location>
</feature>
<evidence type="ECO:0000256" key="3">
    <source>
        <dbReference type="ARBA" id="ARBA00022692"/>
    </source>
</evidence>
<dbReference type="InterPro" id="IPR004131">
    <property type="entry name" value="PPase-energised_H-pump"/>
</dbReference>
<evidence type="ECO:0000313" key="11">
    <source>
        <dbReference type="Proteomes" id="UP000230340"/>
    </source>
</evidence>
<protein>
    <recommendedName>
        <fullName evidence="9">K(+)-insensitive pyrophosphate-energized proton pump</fullName>
        <ecNumber evidence="9">7.1.3.1</ecNumber>
    </recommendedName>
    <alternativeName>
        <fullName evidence="9">Membrane-bound proton-translocating pyrophosphatase</fullName>
    </alternativeName>
    <alternativeName>
        <fullName evidence="9">Pyrophosphate-energized inorganic pyrophosphatase</fullName>
        <shortName evidence="9">H(+)-PPase</shortName>
    </alternativeName>
</protein>
<keyword evidence="6 9" id="KW-1133">Transmembrane helix</keyword>
<dbReference type="GO" id="GO:0004427">
    <property type="term" value="F:inorganic diphosphate phosphatase activity"/>
    <property type="evidence" value="ECO:0007669"/>
    <property type="project" value="UniProtKB-UniRule"/>
</dbReference>
<dbReference type="NCBIfam" id="NF001960">
    <property type="entry name" value="PRK00733.3-5"/>
    <property type="match status" value="1"/>
</dbReference>
<feature type="transmembrane region" description="Helical" evidence="9">
    <location>
        <begin position="580"/>
        <end position="600"/>
    </location>
</feature>
<feature type="transmembrane region" description="Helical" evidence="9">
    <location>
        <begin position="556"/>
        <end position="574"/>
    </location>
</feature>
<dbReference type="GO" id="GO:0005886">
    <property type="term" value="C:plasma membrane"/>
    <property type="evidence" value="ECO:0007669"/>
    <property type="project" value="UniProtKB-SubCell"/>
</dbReference>
<feature type="transmembrane region" description="Helical" evidence="9">
    <location>
        <begin position="313"/>
        <end position="330"/>
    </location>
</feature>
<evidence type="ECO:0000313" key="10">
    <source>
        <dbReference type="EMBL" id="PIS23165.1"/>
    </source>
</evidence>
<keyword evidence="8 9" id="KW-0472">Membrane</keyword>
<keyword evidence="4 9" id="KW-0460">Magnesium</keyword>
<comment type="cofactor">
    <cofactor evidence="9">
        <name>Mg(2+)</name>
        <dbReference type="ChEBI" id="CHEBI:18420"/>
    </cofactor>
</comment>
<organism evidence="10 11">
    <name type="scientific">candidate division WWE3 bacterium CG08_land_8_20_14_0_20_40_13</name>
    <dbReference type="NCBI Taxonomy" id="1975084"/>
    <lineage>
        <taxon>Bacteria</taxon>
        <taxon>Katanobacteria</taxon>
    </lineage>
</organism>
<dbReference type="GO" id="GO:0000287">
    <property type="term" value="F:magnesium ion binding"/>
    <property type="evidence" value="ECO:0007669"/>
    <property type="project" value="UniProtKB-UniRule"/>
</dbReference>
<accession>A0A2H0XED2</accession>
<feature type="transmembrane region" description="Helical" evidence="9">
    <location>
        <begin position="158"/>
        <end position="180"/>
    </location>
</feature>
<keyword evidence="9" id="KW-1003">Cell membrane</keyword>
<dbReference type="PIRSF" id="PIRSF001265">
    <property type="entry name" value="H+-PPase"/>
    <property type="match status" value="1"/>
</dbReference>
<evidence type="ECO:0000256" key="9">
    <source>
        <dbReference type="HAMAP-Rule" id="MF_01129"/>
    </source>
</evidence>
<feature type="transmembrane region" description="Helical" evidence="9">
    <location>
        <begin position="284"/>
        <end position="307"/>
    </location>
</feature>
<dbReference type="NCBIfam" id="TIGR01104">
    <property type="entry name" value="V_PPase"/>
    <property type="match status" value="1"/>
</dbReference>
<feature type="transmembrane region" description="Helical" evidence="9">
    <location>
        <begin position="394"/>
        <end position="414"/>
    </location>
</feature>
<dbReference type="Pfam" id="PF03030">
    <property type="entry name" value="H_PPase"/>
    <property type="match status" value="1"/>
</dbReference>
<dbReference type="NCBIfam" id="NF001952">
    <property type="entry name" value="PRK00733.1-4"/>
    <property type="match status" value="1"/>
</dbReference>
<keyword evidence="7 9" id="KW-0406">Ion transport</keyword>
<comment type="similarity">
    <text evidence="9">Belongs to the H(+)-translocating pyrophosphatase (TC 3.A.10) family. K(+)-insensitive subfamily.</text>
</comment>
<evidence type="ECO:0000256" key="7">
    <source>
        <dbReference type="ARBA" id="ARBA00023065"/>
    </source>
</evidence>
<name>A0A2H0XED2_UNCKA</name>
<proteinExistence type="inferred from homology"/>
<comment type="subcellular location">
    <subcellularLocation>
        <location evidence="9">Cell membrane</location>
        <topology evidence="9">Multi-pass membrane protein</topology>
    </subcellularLocation>
    <subcellularLocation>
        <location evidence="1">Endomembrane system</location>
        <topology evidence="1">Multi-pass membrane protein</topology>
    </subcellularLocation>
</comment>
<dbReference type="PANTHER" id="PTHR31998">
    <property type="entry name" value="K(+)-INSENSITIVE PYROPHOSPHATE-ENERGIZED PROTON PUMP"/>
    <property type="match status" value="1"/>
</dbReference>